<evidence type="ECO:0000256" key="1">
    <source>
        <dbReference type="ARBA" id="ARBA00005233"/>
    </source>
</evidence>
<dbReference type="Pfam" id="PF07963">
    <property type="entry name" value="N_methyl"/>
    <property type="match status" value="1"/>
</dbReference>
<reference evidence="4" key="2">
    <citation type="submission" date="2020-09" db="EMBL/GenBank/DDBJ databases">
        <authorList>
            <person name="Sun Q."/>
            <person name="Kim S."/>
        </authorList>
    </citation>
    <scope>NUCLEOTIDE SEQUENCE</scope>
    <source>
        <strain evidence="4">KCTC 22164</strain>
    </source>
</reference>
<sequence length="146" mass="14873">MKHVQASNQKGFTLIELMIVVAIIGILAAIALPAYQSYTQKARFTEVTNATAAVKSAVEVCAQTTNDLALCDAETNGIPANVDAGNGVVGLSTENGVITATAPTDMDLPGGGADGSGAATYELDPGTELQDGRVVWTATCDPATLC</sequence>
<dbReference type="RefSeq" id="WP_189407954.1">
    <property type="nucleotide sequence ID" value="NZ_BMXP01000010.1"/>
</dbReference>
<dbReference type="GO" id="GO:0043107">
    <property type="term" value="P:type IV pilus-dependent motility"/>
    <property type="evidence" value="ECO:0007669"/>
    <property type="project" value="TreeGrafter"/>
</dbReference>
<dbReference type="AlphaFoldDB" id="A0A918N1F4"/>
<dbReference type="NCBIfam" id="TIGR02532">
    <property type="entry name" value="IV_pilin_GFxxxE"/>
    <property type="match status" value="1"/>
</dbReference>
<evidence type="ECO:0000313" key="5">
    <source>
        <dbReference type="Proteomes" id="UP000631300"/>
    </source>
</evidence>
<keyword evidence="3" id="KW-1133">Transmembrane helix</keyword>
<dbReference type="PANTHER" id="PTHR30093">
    <property type="entry name" value="GENERAL SECRETION PATHWAY PROTEIN G"/>
    <property type="match status" value="1"/>
</dbReference>
<keyword evidence="5" id="KW-1185">Reference proteome</keyword>
<comment type="caution">
    <text evidence="4">The sequence shown here is derived from an EMBL/GenBank/DDBJ whole genome shotgun (WGS) entry which is preliminary data.</text>
</comment>
<reference evidence="4" key="1">
    <citation type="journal article" date="2014" name="Int. J. Syst. Evol. Microbiol.">
        <title>Complete genome sequence of Corynebacterium casei LMG S-19264T (=DSM 44701T), isolated from a smear-ripened cheese.</title>
        <authorList>
            <consortium name="US DOE Joint Genome Institute (JGI-PGF)"/>
            <person name="Walter F."/>
            <person name="Albersmeier A."/>
            <person name="Kalinowski J."/>
            <person name="Ruckert C."/>
        </authorList>
    </citation>
    <scope>NUCLEOTIDE SEQUENCE</scope>
    <source>
        <strain evidence="4">KCTC 22164</strain>
    </source>
</reference>
<comment type="similarity">
    <text evidence="1">Belongs to the N-Me-Phe pilin family.</text>
</comment>
<dbReference type="SUPFAM" id="SSF54523">
    <property type="entry name" value="Pili subunits"/>
    <property type="match status" value="1"/>
</dbReference>
<name>A0A918N1F4_9ALTE</name>
<proteinExistence type="inferred from homology"/>
<evidence type="ECO:0000256" key="3">
    <source>
        <dbReference type="SAM" id="Phobius"/>
    </source>
</evidence>
<dbReference type="InterPro" id="IPR012902">
    <property type="entry name" value="N_methyl_site"/>
</dbReference>
<keyword evidence="3" id="KW-0812">Transmembrane</keyword>
<dbReference type="InterPro" id="IPR045584">
    <property type="entry name" value="Pilin-like"/>
</dbReference>
<dbReference type="PROSITE" id="PS00409">
    <property type="entry name" value="PROKAR_NTER_METHYL"/>
    <property type="match status" value="1"/>
</dbReference>
<accession>A0A918N1F4</accession>
<dbReference type="GO" id="GO:0044096">
    <property type="term" value="C:type IV pilus"/>
    <property type="evidence" value="ECO:0007669"/>
    <property type="project" value="TreeGrafter"/>
</dbReference>
<evidence type="ECO:0008006" key="6">
    <source>
        <dbReference type="Google" id="ProtNLM"/>
    </source>
</evidence>
<dbReference type="Gene3D" id="3.30.700.10">
    <property type="entry name" value="Glycoprotein, Type 4 Pilin"/>
    <property type="match status" value="1"/>
</dbReference>
<dbReference type="PANTHER" id="PTHR30093:SF34">
    <property type="entry name" value="PREPILIN PEPTIDASE-DEPENDENT PROTEIN D"/>
    <property type="match status" value="1"/>
</dbReference>
<keyword evidence="2" id="KW-0488">Methylation</keyword>
<dbReference type="EMBL" id="BMXP01000010">
    <property type="protein sequence ID" value="GGW94030.1"/>
    <property type="molecule type" value="Genomic_DNA"/>
</dbReference>
<evidence type="ECO:0000313" key="4">
    <source>
        <dbReference type="EMBL" id="GGW94030.1"/>
    </source>
</evidence>
<gene>
    <name evidence="4" type="ORF">GCM10007391_30420</name>
</gene>
<protein>
    <recommendedName>
        <fullName evidence="6">Prepilin-type N-terminal cleavage/methylation domain-containing protein</fullName>
    </recommendedName>
</protein>
<dbReference type="Proteomes" id="UP000631300">
    <property type="component" value="Unassembled WGS sequence"/>
</dbReference>
<organism evidence="4 5">
    <name type="scientific">Alteromonas halophila</name>
    <dbReference type="NCBI Taxonomy" id="516698"/>
    <lineage>
        <taxon>Bacteria</taxon>
        <taxon>Pseudomonadati</taxon>
        <taxon>Pseudomonadota</taxon>
        <taxon>Gammaproteobacteria</taxon>
        <taxon>Alteromonadales</taxon>
        <taxon>Alteromonadaceae</taxon>
        <taxon>Alteromonas/Salinimonas group</taxon>
        <taxon>Alteromonas</taxon>
    </lineage>
</organism>
<feature type="transmembrane region" description="Helical" evidence="3">
    <location>
        <begin position="12"/>
        <end position="35"/>
    </location>
</feature>
<keyword evidence="3" id="KW-0472">Membrane</keyword>
<evidence type="ECO:0000256" key="2">
    <source>
        <dbReference type="ARBA" id="ARBA00022481"/>
    </source>
</evidence>